<protein>
    <submittedName>
        <fullName evidence="1">Uncharacterized protein</fullName>
    </submittedName>
</protein>
<dbReference type="OrthoDB" id="2847478at2759"/>
<sequence length="348" mass="40488">MVSLETLTPFQDKPIEPRQFQLISLRSFTVAMYICHFEWIFGLEYGSFPYNSELNTMLVSNDIREYLEEGSLIFIPTAGVMEKAYDMMIYNDNRSREPDERKRFEEFGTGPWEYTILPGRWDRKTKKIRSLPPLFNRSPDGNLTPFPFEDCDYDALPRFTSFVHPLIVIMLNRINMPNNHPASMAIQEKLIAPLKKVLRKWPQWQHNRFLPMPNTKFKREYDAGQKIICHCTFCSKNGSSTSTASSPELADTCTDDAEEVEEESRMEEYKELSRIANERIAVWRGCLEGVVFIHGDVEHDGILDRYGQECTDAADKVMLRQEEERAKREKLAAKLQGDFPLNKKSRLS</sequence>
<dbReference type="Proteomes" id="UP001049176">
    <property type="component" value="Chromosome 8"/>
</dbReference>
<evidence type="ECO:0000313" key="2">
    <source>
        <dbReference type="Proteomes" id="UP001049176"/>
    </source>
</evidence>
<gene>
    <name evidence="1" type="ORF">E1B28_012063</name>
</gene>
<keyword evidence="2" id="KW-1185">Reference proteome</keyword>
<dbReference type="KEGG" id="more:E1B28_012063"/>
<reference evidence="1" key="1">
    <citation type="journal article" date="2021" name="Genome Biol. Evol.">
        <title>The assembled and annotated genome of the fairy-ring fungus Marasmius oreades.</title>
        <authorList>
            <person name="Hiltunen M."/>
            <person name="Ament-Velasquez S.L."/>
            <person name="Johannesson H."/>
        </authorList>
    </citation>
    <scope>NUCLEOTIDE SEQUENCE</scope>
    <source>
        <strain evidence="1">03SP1</strain>
    </source>
</reference>
<accession>A0A9P7RRP7</accession>
<comment type="caution">
    <text evidence="1">The sequence shown here is derived from an EMBL/GenBank/DDBJ whole genome shotgun (WGS) entry which is preliminary data.</text>
</comment>
<dbReference type="RefSeq" id="XP_043004497.1">
    <property type="nucleotide sequence ID" value="XM_043157131.1"/>
</dbReference>
<proteinExistence type="predicted"/>
<dbReference type="EMBL" id="CM032188">
    <property type="protein sequence ID" value="KAG7088026.1"/>
    <property type="molecule type" value="Genomic_DNA"/>
</dbReference>
<name>A0A9P7RRP7_9AGAR</name>
<evidence type="ECO:0000313" key="1">
    <source>
        <dbReference type="EMBL" id="KAG7088026.1"/>
    </source>
</evidence>
<dbReference type="GeneID" id="66081138"/>
<organism evidence="1 2">
    <name type="scientific">Marasmius oreades</name>
    <name type="common">fairy-ring Marasmius</name>
    <dbReference type="NCBI Taxonomy" id="181124"/>
    <lineage>
        <taxon>Eukaryota</taxon>
        <taxon>Fungi</taxon>
        <taxon>Dikarya</taxon>
        <taxon>Basidiomycota</taxon>
        <taxon>Agaricomycotina</taxon>
        <taxon>Agaricomycetes</taxon>
        <taxon>Agaricomycetidae</taxon>
        <taxon>Agaricales</taxon>
        <taxon>Marasmiineae</taxon>
        <taxon>Marasmiaceae</taxon>
        <taxon>Marasmius</taxon>
    </lineage>
</organism>
<dbReference type="AlphaFoldDB" id="A0A9P7RRP7"/>